<evidence type="ECO:0000313" key="3">
    <source>
        <dbReference type="Proteomes" id="UP001461498"/>
    </source>
</evidence>
<feature type="chain" id="PRO_5043530765" evidence="1">
    <location>
        <begin position="19"/>
        <end position="132"/>
    </location>
</feature>
<accession>A0AAW1CNJ8</accession>
<sequence length="132" mass="14811">MKILYAFLFIGICQMAYSYPEDEEIPIEKSDEEEVANTLLTKLQETDPNLVNKVPQLKQIIEEIVNSLSTDDEEDDSKYLDELKEKPWLANQIIMRSRWKKIRNKIKKAGKKVLGSAAASLAGKAIAGAIAG</sequence>
<gene>
    <name evidence="2" type="ORF">O3M35_002903</name>
</gene>
<feature type="signal peptide" evidence="1">
    <location>
        <begin position="1"/>
        <end position="18"/>
    </location>
</feature>
<keyword evidence="3" id="KW-1185">Reference proteome</keyword>
<proteinExistence type="predicted"/>
<dbReference type="AlphaFoldDB" id="A0AAW1CNJ8"/>
<name>A0AAW1CNJ8_9HEMI</name>
<comment type="caution">
    <text evidence="2">The sequence shown here is derived from an EMBL/GenBank/DDBJ whole genome shotgun (WGS) entry which is preliminary data.</text>
</comment>
<keyword evidence="1" id="KW-0732">Signal</keyword>
<reference evidence="2 3" key="1">
    <citation type="submission" date="2022-12" db="EMBL/GenBank/DDBJ databases">
        <title>Chromosome-level genome assembly of true bugs.</title>
        <authorList>
            <person name="Ma L."/>
            <person name="Li H."/>
        </authorList>
    </citation>
    <scope>NUCLEOTIDE SEQUENCE [LARGE SCALE GENOMIC DNA]</scope>
    <source>
        <strain evidence="2">Lab_2022b</strain>
    </source>
</reference>
<dbReference type="Proteomes" id="UP001461498">
    <property type="component" value="Unassembled WGS sequence"/>
</dbReference>
<organism evidence="2 3">
    <name type="scientific">Rhynocoris fuscipes</name>
    <dbReference type="NCBI Taxonomy" id="488301"/>
    <lineage>
        <taxon>Eukaryota</taxon>
        <taxon>Metazoa</taxon>
        <taxon>Ecdysozoa</taxon>
        <taxon>Arthropoda</taxon>
        <taxon>Hexapoda</taxon>
        <taxon>Insecta</taxon>
        <taxon>Pterygota</taxon>
        <taxon>Neoptera</taxon>
        <taxon>Paraneoptera</taxon>
        <taxon>Hemiptera</taxon>
        <taxon>Heteroptera</taxon>
        <taxon>Panheteroptera</taxon>
        <taxon>Cimicomorpha</taxon>
        <taxon>Reduviidae</taxon>
        <taxon>Harpactorinae</taxon>
        <taxon>Harpactorini</taxon>
        <taxon>Rhynocoris</taxon>
    </lineage>
</organism>
<protein>
    <submittedName>
        <fullName evidence="2">Uncharacterized protein</fullName>
    </submittedName>
</protein>
<evidence type="ECO:0000313" key="2">
    <source>
        <dbReference type="EMBL" id="KAK9499976.1"/>
    </source>
</evidence>
<evidence type="ECO:0000256" key="1">
    <source>
        <dbReference type="SAM" id="SignalP"/>
    </source>
</evidence>
<dbReference type="EMBL" id="JAPXFL010000011">
    <property type="protein sequence ID" value="KAK9499976.1"/>
    <property type="molecule type" value="Genomic_DNA"/>
</dbReference>